<dbReference type="PROSITE" id="PS50102">
    <property type="entry name" value="RRM"/>
    <property type="match status" value="1"/>
</dbReference>
<dbReference type="InterPro" id="IPR048289">
    <property type="entry name" value="RRM2_NsCP33-like"/>
</dbReference>
<accession>A0A1F5G960</accession>
<dbReference type="InterPro" id="IPR000504">
    <property type="entry name" value="RRM_dom"/>
</dbReference>
<evidence type="ECO:0000313" key="4">
    <source>
        <dbReference type="Proteomes" id="UP000178577"/>
    </source>
</evidence>
<dbReference type="InterPro" id="IPR035979">
    <property type="entry name" value="RBD_domain_sf"/>
</dbReference>
<keyword evidence="1" id="KW-0694">RNA-binding</keyword>
<gene>
    <name evidence="3" type="ORF">A2693_00425</name>
</gene>
<name>A0A1F5G960_9BACT</name>
<dbReference type="SMART" id="SM00360">
    <property type="entry name" value="RRM"/>
    <property type="match status" value="1"/>
</dbReference>
<evidence type="ECO:0000256" key="1">
    <source>
        <dbReference type="ARBA" id="ARBA00022884"/>
    </source>
</evidence>
<dbReference type="GO" id="GO:0003723">
    <property type="term" value="F:RNA binding"/>
    <property type="evidence" value="ECO:0007669"/>
    <property type="project" value="UniProtKB-KW"/>
</dbReference>
<dbReference type="Pfam" id="PF00076">
    <property type="entry name" value="RRM_1"/>
    <property type="match status" value="1"/>
</dbReference>
<dbReference type="SUPFAM" id="SSF54928">
    <property type="entry name" value="RNA-binding domain, RBD"/>
    <property type="match status" value="1"/>
</dbReference>
<dbReference type="AlphaFoldDB" id="A0A1F5G960"/>
<evidence type="ECO:0000313" key="3">
    <source>
        <dbReference type="EMBL" id="OGD88433.1"/>
    </source>
</evidence>
<dbReference type="PANTHER" id="PTHR48027">
    <property type="entry name" value="HETEROGENEOUS NUCLEAR RIBONUCLEOPROTEIN 87F-RELATED"/>
    <property type="match status" value="1"/>
</dbReference>
<organism evidence="3 4">
    <name type="scientific">Candidatus Curtissbacteria bacterium RIFCSPHIGHO2_01_FULL_40_12</name>
    <dbReference type="NCBI Taxonomy" id="1797710"/>
    <lineage>
        <taxon>Bacteria</taxon>
        <taxon>Candidatus Curtissiibacteriota</taxon>
    </lineage>
</organism>
<dbReference type="Proteomes" id="UP000178577">
    <property type="component" value="Unassembled WGS sequence"/>
</dbReference>
<dbReference type="InterPro" id="IPR052462">
    <property type="entry name" value="SLIRP/GR-RBP-like"/>
</dbReference>
<dbReference type="CDD" id="cd21608">
    <property type="entry name" value="RRM2_NsCP33_like"/>
    <property type="match status" value="1"/>
</dbReference>
<feature type="domain" description="RRM" evidence="2">
    <location>
        <begin position="3"/>
        <end position="81"/>
    </location>
</feature>
<protein>
    <submittedName>
        <fullName evidence="3">RNA-binding protein</fullName>
    </submittedName>
</protein>
<sequence length="88" mass="9608">MATKLFVGSLPFATTSDELREMFAQVGEVVEANIVTDKMTGKSRGFAFVEMAKEEDVKKAIEKLNGSDVGGRKIFVAEAKPQAPRNDQ</sequence>
<proteinExistence type="predicted"/>
<dbReference type="EMBL" id="MFAY01000039">
    <property type="protein sequence ID" value="OGD88433.1"/>
    <property type="molecule type" value="Genomic_DNA"/>
</dbReference>
<evidence type="ECO:0000259" key="2">
    <source>
        <dbReference type="PROSITE" id="PS50102"/>
    </source>
</evidence>
<reference evidence="3 4" key="1">
    <citation type="journal article" date="2016" name="Nat. Commun.">
        <title>Thousands of microbial genomes shed light on interconnected biogeochemical processes in an aquifer system.</title>
        <authorList>
            <person name="Anantharaman K."/>
            <person name="Brown C.T."/>
            <person name="Hug L.A."/>
            <person name="Sharon I."/>
            <person name="Castelle C.J."/>
            <person name="Probst A.J."/>
            <person name="Thomas B.C."/>
            <person name="Singh A."/>
            <person name="Wilkins M.J."/>
            <person name="Karaoz U."/>
            <person name="Brodie E.L."/>
            <person name="Williams K.H."/>
            <person name="Hubbard S.S."/>
            <person name="Banfield J.F."/>
        </authorList>
    </citation>
    <scope>NUCLEOTIDE SEQUENCE [LARGE SCALE GENOMIC DNA]</scope>
</reference>
<dbReference type="Gene3D" id="3.30.70.330">
    <property type="match status" value="1"/>
</dbReference>
<dbReference type="InterPro" id="IPR012677">
    <property type="entry name" value="Nucleotide-bd_a/b_plait_sf"/>
</dbReference>
<comment type="caution">
    <text evidence="3">The sequence shown here is derived from an EMBL/GenBank/DDBJ whole genome shotgun (WGS) entry which is preliminary data.</text>
</comment>